<keyword evidence="3" id="KW-1185">Reference proteome</keyword>
<feature type="transmembrane region" description="Helical" evidence="1">
    <location>
        <begin position="252"/>
        <end position="271"/>
    </location>
</feature>
<dbReference type="EMBL" id="JACHMY010000001">
    <property type="protein sequence ID" value="MBB5836126.1"/>
    <property type="molecule type" value="Genomic_DNA"/>
</dbReference>
<keyword evidence="1" id="KW-0812">Transmembrane</keyword>
<proteinExistence type="predicted"/>
<feature type="transmembrane region" description="Helical" evidence="1">
    <location>
        <begin position="65"/>
        <end position="83"/>
    </location>
</feature>
<keyword evidence="1" id="KW-0472">Membrane</keyword>
<dbReference type="Proteomes" id="UP000549971">
    <property type="component" value="Unassembled WGS sequence"/>
</dbReference>
<evidence type="ECO:0000256" key="1">
    <source>
        <dbReference type="SAM" id="Phobius"/>
    </source>
</evidence>
<feature type="transmembrane region" description="Helical" evidence="1">
    <location>
        <begin position="222"/>
        <end position="240"/>
    </location>
</feature>
<feature type="transmembrane region" description="Helical" evidence="1">
    <location>
        <begin position="89"/>
        <end position="108"/>
    </location>
</feature>
<comment type="caution">
    <text evidence="2">The sequence shown here is derived from an EMBL/GenBank/DDBJ whole genome shotgun (WGS) entry which is preliminary data.</text>
</comment>
<sequence length="284" mass="30199">MGTSLVVFGVALALGLVAVVWVWRDRKATGLRDAYRLVEAGLPNERELIDAAAARFEQRQMVSTVGGALGGAVGLGVVAYVGAALPGMIWSALIATFGVGLAICWMHFRSVSAARAAGPRAASLRPRRLTDFLVWPEVVVQYGALVLPLAAIWLGVLVVTGGDRPGRGWALLGGAAVALVIYVIALALQSRVLRLSQAATGELELRWEEAMRAATLRELREVMTWSCWFLGAGAAISFEYPASVPSFVEPLMLVLFGLGVVVMGVAQVLGATKWGLRRSQRAFG</sequence>
<organism evidence="2 3">
    <name type="scientific">Kribbella italica</name>
    <dbReference type="NCBI Taxonomy" id="1540520"/>
    <lineage>
        <taxon>Bacteria</taxon>
        <taxon>Bacillati</taxon>
        <taxon>Actinomycetota</taxon>
        <taxon>Actinomycetes</taxon>
        <taxon>Propionibacteriales</taxon>
        <taxon>Kribbellaceae</taxon>
        <taxon>Kribbella</taxon>
    </lineage>
</organism>
<evidence type="ECO:0000313" key="2">
    <source>
        <dbReference type="EMBL" id="MBB5836126.1"/>
    </source>
</evidence>
<name>A0A7W9J5Q7_9ACTN</name>
<dbReference type="AlphaFoldDB" id="A0A7W9J5Q7"/>
<accession>A0A7W9J5Q7</accession>
<feature type="transmembrane region" description="Helical" evidence="1">
    <location>
        <begin position="168"/>
        <end position="188"/>
    </location>
</feature>
<feature type="transmembrane region" description="Helical" evidence="1">
    <location>
        <begin position="129"/>
        <end position="156"/>
    </location>
</feature>
<evidence type="ECO:0000313" key="3">
    <source>
        <dbReference type="Proteomes" id="UP000549971"/>
    </source>
</evidence>
<feature type="transmembrane region" description="Helical" evidence="1">
    <location>
        <begin position="6"/>
        <end position="23"/>
    </location>
</feature>
<keyword evidence="1" id="KW-1133">Transmembrane helix</keyword>
<dbReference type="RefSeq" id="WP_184795680.1">
    <property type="nucleotide sequence ID" value="NZ_JACHMY010000001.1"/>
</dbReference>
<protein>
    <submittedName>
        <fullName evidence="2">Uncharacterized protein</fullName>
    </submittedName>
</protein>
<gene>
    <name evidence="2" type="ORF">HDA39_002860</name>
</gene>
<reference evidence="2 3" key="1">
    <citation type="submission" date="2020-08" db="EMBL/GenBank/DDBJ databases">
        <title>Sequencing the genomes of 1000 actinobacteria strains.</title>
        <authorList>
            <person name="Klenk H.-P."/>
        </authorList>
    </citation>
    <scope>NUCLEOTIDE SEQUENCE [LARGE SCALE GENOMIC DNA]</scope>
    <source>
        <strain evidence="2 3">DSM 28967</strain>
    </source>
</reference>